<proteinExistence type="predicted"/>
<accession>A0A0A9HIX6</accession>
<dbReference type="EMBL" id="GBRH01161209">
    <property type="protein sequence ID" value="JAE36687.1"/>
    <property type="molecule type" value="Transcribed_RNA"/>
</dbReference>
<evidence type="ECO:0000313" key="1">
    <source>
        <dbReference type="EMBL" id="JAE36687.1"/>
    </source>
</evidence>
<sequence>MLPNSRKETKTLRKTHCSHWSGDNLVGLYSYHTLAIFMYDPCSYHTVWL</sequence>
<organism evidence="1">
    <name type="scientific">Arundo donax</name>
    <name type="common">Giant reed</name>
    <name type="synonym">Donax arundinaceus</name>
    <dbReference type="NCBI Taxonomy" id="35708"/>
    <lineage>
        <taxon>Eukaryota</taxon>
        <taxon>Viridiplantae</taxon>
        <taxon>Streptophyta</taxon>
        <taxon>Embryophyta</taxon>
        <taxon>Tracheophyta</taxon>
        <taxon>Spermatophyta</taxon>
        <taxon>Magnoliopsida</taxon>
        <taxon>Liliopsida</taxon>
        <taxon>Poales</taxon>
        <taxon>Poaceae</taxon>
        <taxon>PACMAD clade</taxon>
        <taxon>Arundinoideae</taxon>
        <taxon>Arundineae</taxon>
        <taxon>Arundo</taxon>
    </lineage>
</organism>
<protein>
    <submittedName>
        <fullName evidence="1">Uncharacterized protein</fullName>
    </submittedName>
</protein>
<name>A0A0A9HIX6_ARUDO</name>
<reference evidence="1" key="2">
    <citation type="journal article" date="2015" name="Data Brief">
        <title>Shoot transcriptome of the giant reed, Arundo donax.</title>
        <authorList>
            <person name="Barrero R.A."/>
            <person name="Guerrero F.D."/>
            <person name="Moolhuijzen P."/>
            <person name="Goolsby J.A."/>
            <person name="Tidwell J."/>
            <person name="Bellgard S.E."/>
            <person name="Bellgard M.I."/>
        </authorList>
    </citation>
    <scope>NUCLEOTIDE SEQUENCE</scope>
    <source>
        <tissue evidence="1">Shoot tissue taken approximately 20 cm above the soil surface</tissue>
    </source>
</reference>
<reference evidence="1" key="1">
    <citation type="submission" date="2014-09" db="EMBL/GenBank/DDBJ databases">
        <authorList>
            <person name="Magalhaes I.L.F."/>
            <person name="Oliveira U."/>
            <person name="Santos F.R."/>
            <person name="Vidigal T.H.D.A."/>
            <person name="Brescovit A.D."/>
            <person name="Santos A.J."/>
        </authorList>
    </citation>
    <scope>NUCLEOTIDE SEQUENCE</scope>
    <source>
        <tissue evidence="1">Shoot tissue taken approximately 20 cm above the soil surface</tissue>
    </source>
</reference>
<dbReference type="AlphaFoldDB" id="A0A0A9HIX6"/>